<keyword evidence="3" id="KW-1185">Reference proteome</keyword>
<proteinExistence type="predicted"/>
<dbReference type="PANTHER" id="PTHR45527:SF1">
    <property type="entry name" value="FATTY ACID SYNTHASE"/>
    <property type="match status" value="1"/>
</dbReference>
<feature type="domain" description="AMP-dependent synthetase/ligase" evidence="1">
    <location>
        <begin position="3"/>
        <end position="63"/>
    </location>
</feature>
<reference evidence="2 3" key="1">
    <citation type="submission" date="2017-02" db="EMBL/GenBank/DDBJ databases">
        <title>The new phylogeny of genus Mycobacterium.</title>
        <authorList>
            <person name="Tortoli E."/>
            <person name="Trovato A."/>
            <person name="Cirillo D.M."/>
        </authorList>
    </citation>
    <scope>NUCLEOTIDE SEQUENCE [LARGE SCALE GENOMIC DNA]</scope>
    <source>
        <strain evidence="2 3">CCUG 56329</strain>
    </source>
</reference>
<evidence type="ECO:0000313" key="2">
    <source>
        <dbReference type="EMBL" id="ORB75973.1"/>
    </source>
</evidence>
<dbReference type="EMBL" id="MVIL01000951">
    <property type="protein sequence ID" value="ORB75973.1"/>
    <property type="molecule type" value="Genomic_DNA"/>
</dbReference>
<comment type="caution">
    <text evidence="2">The sequence shown here is derived from an EMBL/GenBank/DDBJ whole genome shotgun (WGS) entry which is preliminary data.</text>
</comment>
<accession>A0ABX3TC33</accession>
<sequence length="101" mass="10881">PPEATTFATYHPINEIAADATTVPIGTPIQNTRAYLIDQDRLCAPGEIGALHLAGPGLSPGYLGLPERTAADFFDAEIGPHHERLYHTGDLAYLDESNRLV</sequence>
<evidence type="ECO:0000259" key="1">
    <source>
        <dbReference type="Pfam" id="PF00501"/>
    </source>
</evidence>
<protein>
    <submittedName>
        <fullName evidence="2">Peptide synthetase</fullName>
    </submittedName>
</protein>
<dbReference type="Gene3D" id="3.40.50.12780">
    <property type="entry name" value="N-terminal domain of ligase-like"/>
    <property type="match status" value="1"/>
</dbReference>
<dbReference type="Pfam" id="PF00501">
    <property type="entry name" value="AMP-binding"/>
    <property type="match status" value="1"/>
</dbReference>
<gene>
    <name evidence="2" type="ORF">BST46_30600</name>
</gene>
<organism evidence="2 3">
    <name type="scientific">Mycobacterium timonense</name>
    <dbReference type="NCBI Taxonomy" id="701043"/>
    <lineage>
        <taxon>Bacteria</taxon>
        <taxon>Bacillati</taxon>
        <taxon>Actinomycetota</taxon>
        <taxon>Actinomycetes</taxon>
        <taxon>Mycobacteriales</taxon>
        <taxon>Mycobacteriaceae</taxon>
        <taxon>Mycobacterium</taxon>
        <taxon>Mycobacterium avium complex (MAC)</taxon>
    </lineage>
</organism>
<dbReference type="PANTHER" id="PTHR45527">
    <property type="entry name" value="NONRIBOSOMAL PEPTIDE SYNTHETASE"/>
    <property type="match status" value="1"/>
</dbReference>
<evidence type="ECO:0000313" key="3">
    <source>
        <dbReference type="Proteomes" id="UP000192847"/>
    </source>
</evidence>
<name>A0ABX3TC33_9MYCO</name>
<dbReference type="InterPro" id="IPR000873">
    <property type="entry name" value="AMP-dep_synth/lig_dom"/>
</dbReference>
<dbReference type="InterPro" id="IPR042099">
    <property type="entry name" value="ANL_N_sf"/>
</dbReference>
<dbReference type="Proteomes" id="UP000192847">
    <property type="component" value="Unassembled WGS sequence"/>
</dbReference>
<feature type="non-terminal residue" evidence="2">
    <location>
        <position position="101"/>
    </location>
</feature>
<dbReference type="RefSeq" id="WP_142277756.1">
    <property type="nucleotide sequence ID" value="NZ_MVIL01000951.1"/>
</dbReference>
<dbReference type="SUPFAM" id="SSF56801">
    <property type="entry name" value="Acetyl-CoA synthetase-like"/>
    <property type="match status" value="1"/>
</dbReference>
<feature type="non-terminal residue" evidence="2">
    <location>
        <position position="1"/>
    </location>
</feature>